<dbReference type="Proteomes" id="UP000094009">
    <property type="component" value="Unassembled WGS sequence"/>
</dbReference>
<dbReference type="EMBL" id="JPVZ01000003">
    <property type="protein sequence ID" value="OAZ10187.1"/>
    <property type="molecule type" value="Genomic_DNA"/>
</dbReference>
<sequence length="235" mass="25722">MTKLDDAIDRVSRNIVQTGALTTEASRRYEQMFADFRTELDRALDAADTLAGAAAATIAILEQASNLLRQSFPNPHPRACRDQCSACCHLFVSVPPGVTDLIAAYITANFTTPQIDALKDRLRSAATDIEQFTKISDVRVRCPLLDEQDRCSIYAIRPLTCRAFTSANAGLCHAMVFGDSAQQSTRIDQDPGHYRLHIAATEALQNLATRRGLNGRQEGFVHALLDRLENGSASA</sequence>
<evidence type="ECO:0000313" key="2">
    <source>
        <dbReference type="Proteomes" id="UP000094009"/>
    </source>
</evidence>
<protein>
    <submittedName>
        <fullName evidence="1">Uncharacterized protein</fullName>
    </submittedName>
</protein>
<comment type="caution">
    <text evidence="1">The sequence shown here is derived from an EMBL/GenBank/DDBJ whole genome shotgun (WGS) entry which is preliminary data.</text>
</comment>
<proteinExistence type="predicted"/>
<name>A0A853KZQ2_9PROT</name>
<dbReference type="AlphaFoldDB" id="A0A853KZQ2"/>
<organism evidence="1 2">
    <name type="scientific">Thalassospira tepidiphila MCCC 1A03514</name>
    <dbReference type="NCBI Taxonomy" id="1177930"/>
    <lineage>
        <taxon>Bacteria</taxon>
        <taxon>Pseudomonadati</taxon>
        <taxon>Pseudomonadota</taxon>
        <taxon>Alphaproteobacteria</taxon>
        <taxon>Rhodospirillales</taxon>
        <taxon>Thalassospiraceae</taxon>
        <taxon>Thalassospira</taxon>
    </lineage>
</organism>
<evidence type="ECO:0000313" key="1">
    <source>
        <dbReference type="EMBL" id="OAZ10187.1"/>
    </source>
</evidence>
<accession>A0A853KZQ2</accession>
<reference evidence="1 2" key="1">
    <citation type="submission" date="2014-07" db="EMBL/GenBank/DDBJ databases">
        <title>Draft genome sequence of Thalassospira tepidiphila 1-1B.</title>
        <authorList>
            <person name="Lai Q."/>
            <person name="Shao Z."/>
        </authorList>
    </citation>
    <scope>NUCLEOTIDE SEQUENCE [LARGE SCALE GENOMIC DNA]</scope>
    <source>
        <strain evidence="1 2">MCCC 1A03514</strain>
    </source>
</reference>
<dbReference type="RefSeq" id="WP_064780578.1">
    <property type="nucleotide sequence ID" value="NZ_JPVZ01000003.1"/>
</dbReference>
<dbReference type="Pfam" id="PF03692">
    <property type="entry name" value="CxxCxxCC"/>
    <property type="match status" value="1"/>
</dbReference>
<dbReference type="InterPro" id="IPR005358">
    <property type="entry name" value="Puta_zinc/iron-chelating_dom"/>
</dbReference>
<gene>
    <name evidence="1" type="ORF">TH4_08005</name>
</gene>